<dbReference type="InterPro" id="IPR050288">
    <property type="entry name" value="Cellulose_deg_GH3"/>
</dbReference>
<dbReference type="Pfam" id="PF01915">
    <property type="entry name" value="Glyco_hydro_3_C"/>
    <property type="match status" value="1"/>
</dbReference>
<proteinExistence type="inferred from homology"/>
<dbReference type="PANTHER" id="PTHR42715:SF10">
    <property type="entry name" value="BETA-GLUCOSIDASE"/>
    <property type="match status" value="1"/>
</dbReference>
<dbReference type="AlphaFoldDB" id="A0A9D1TSI0"/>
<dbReference type="InterPro" id="IPR017853">
    <property type="entry name" value="GH"/>
</dbReference>
<dbReference type="PANTHER" id="PTHR42715">
    <property type="entry name" value="BETA-GLUCOSIDASE"/>
    <property type="match status" value="1"/>
</dbReference>
<feature type="transmembrane region" description="Helical" evidence="4">
    <location>
        <begin position="962"/>
        <end position="987"/>
    </location>
</feature>
<evidence type="ECO:0000313" key="8">
    <source>
        <dbReference type="Proteomes" id="UP000823990"/>
    </source>
</evidence>
<keyword evidence="2 7" id="KW-0378">Hydrolase</keyword>
<dbReference type="GO" id="GO:0005975">
    <property type="term" value="P:carbohydrate metabolic process"/>
    <property type="evidence" value="ECO:0007669"/>
    <property type="project" value="InterPro"/>
</dbReference>
<feature type="transmembrane region" description="Helical" evidence="4">
    <location>
        <begin position="15"/>
        <end position="40"/>
    </location>
</feature>
<evidence type="ECO:0000256" key="4">
    <source>
        <dbReference type="SAM" id="Phobius"/>
    </source>
</evidence>
<dbReference type="Pfam" id="PF00933">
    <property type="entry name" value="Glyco_hydro_3"/>
    <property type="match status" value="1"/>
</dbReference>
<dbReference type="InterPro" id="IPR001764">
    <property type="entry name" value="Glyco_hydro_3_N"/>
</dbReference>
<dbReference type="InterPro" id="IPR036881">
    <property type="entry name" value="Glyco_hydro_3_C_sf"/>
</dbReference>
<gene>
    <name evidence="7" type="ORF">H9892_04610</name>
</gene>
<accession>A0A9D1TSI0</accession>
<organism evidence="7 8">
    <name type="scientific">Candidatus Protoclostridium stercorigallinarum</name>
    <dbReference type="NCBI Taxonomy" id="2838741"/>
    <lineage>
        <taxon>Bacteria</taxon>
        <taxon>Bacillati</taxon>
        <taxon>Bacillota</taxon>
        <taxon>Clostridia</taxon>
        <taxon>Candidatus Protoclostridium</taxon>
    </lineage>
</organism>
<evidence type="ECO:0000256" key="2">
    <source>
        <dbReference type="ARBA" id="ARBA00022801"/>
    </source>
</evidence>
<dbReference type="PRINTS" id="PR00133">
    <property type="entry name" value="GLHYDRLASE3"/>
</dbReference>
<keyword evidence="4" id="KW-0812">Transmembrane</keyword>
<dbReference type="SUPFAM" id="SSF51445">
    <property type="entry name" value="(Trans)glycosidases"/>
    <property type="match status" value="1"/>
</dbReference>
<dbReference type="SUPFAM" id="SSF52279">
    <property type="entry name" value="Beta-D-glucan exohydrolase, C-terminal domain"/>
    <property type="match status" value="1"/>
</dbReference>
<evidence type="ECO:0000259" key="5">
    <source>
        <dbReference type="Pfam" id="PF00933"/>
    </source>
</evidence>
<dbReference type="InterPro" id="IPR013783">
    <property type="entry name" value="Ig-like_fold"/>
</dbReference>
<dbReference type="InterPro" id="IPR002772">
    <property type="entry name" value="Glyco_hydro_3_C"/>
</dbReference>
<keyword evidence="4" id="KW-0472">Membrane</keyword>
<keyword evidence="4" id="KW-1133">Transmembrane helix</keyword>
<protein>
    <submittedName>
        <fullName evidence="7">Glycoside hydrolase family 3 C-terminal domain-containing protein</fullName>
    </submittedName>
</protein>
<dbReference type="Gene3D" id="2.60.40.10">
    <property type="entry name" value="Immunoglobulins"/>
    <property type="match status" value="1"/>
</dbReference>
<comment type="caution">
    <text evidence="7">The sequence shown here is derived from an EMBL/GenBank/DDBJ whole genome shotgun (WGS) entry which is preliminary data.</text>
</comment>
<comment type="similarity">
    <text evidence="1">Belongs to the glycosyl hydrolase 3 family.</text>
</comment>
<feature type="compositionally biased region" description="Polar residues" evidence="3">
    <location>
        <begin position="169"/>
        <end position="184"/>
    </location>
</feature>
<dbReference type="GO" id="GO:0004553">
    <property type="term" value="F:hydrolase activity, hydrolyzing O-glycosyl compounds"/>
    <property type="evidence" value="ECO:0007669"/>
    <property type="project" value="InterPro"/>
</dbReference>
<feature type="domain" description="Glycoside hydrolase family 3 N-terminal" evidence="5">
    <location>
        <begin position="726"/>
        <end position="918"/>
    </location>
</feature>
<feature type="region of interest" description="Disordered" evidence="3">
    <location>
        <begin position="154"/>
        <end position="195"/>
    </location>
</feature>
<evidence type="ECO:0000256" key="1">
    <source>
        <dbReference type="ARBA" id="ARBA00005336"/>
    </source>
</evidence>
<evidence type="ECO:0000259" key="6">
    <source>
        <dbReference type="Pfam" id="PF01915"/>
    </source>
</evidence>
<evidence type="ECO:0000256" key="3">
    <source>
        <dbReference type="SAM" id="MobiDB-lite"/>
    </source>
</evidence>
<dbReference type="InterPro" id="IPR036962">
    <property type="entry name" value="Glyco_hydro_3_N_sf"/>
</dbReference>
<feature type="domain" description="Glycoside hydrolase family 3 C-terminal" evidence="6">
    <location>
        <begin position="89"/>
        <end position="396"/>
    </location>
</feature>
<name>A0A9D1TSI0_9FIRM</name>
<reference evidence="7" key="2">
    <citation type="submission" date="2021-04" db="EMBL/GenBank/DDBJ databases">
        <authorList>
            <person name="Gilroy R."/>
        </authorList>
    </citation>
    <scope>NUCLEOTIDE SEQUENCE</scope>
    <source>
        <strain evidence="7">12435</strain>
    </source>
</reference>
<dbReference type="EMBL" id="DXHS01000071">
    <property type="protein sequence ID" value="HIW02601.1"/>
    <property type="molecule type" value="Genomic_DNA"/>
</dbReference>
<dbReference type="Proteomes" id="UP000823990">
    <property type="component" value="Unassembled WGS sequence"/>
</dbReference>
<dbReference type="Gene3D" id="3.40.50.1700">
    <property type="entry name" value="Glycoside hydrolase family 3 C-terminal domain"/>
    <property type="match status" value="1"/>
</dbReference>
<reference evidence="7" key="1">
    <citation type="journal article" date="2021" name="PeerJ">
        <title>Extensive microbial diversity within the chicken gut microbiome revealed by metagenomics and culture.</title>
        <authorList>
            <person name="Gilroy R."/>
            <person name="Ravi A."/>
            <person name="Getino M."/>
            <person name="Pursley I."/>
            <person name="Horton D.L."/>
            <person name="Alikhan N.F."/>
            <person name="Baker D."/>
            <person name="Gharbi K."/>
            <person name="Hall N."/>
            <person name="Watson M."/>
            <person name="Adriaenssens E.M."/>
            <person name="Foster-Nyarko E."/>
            <person name="Jarju S."/>
            <person name="Secka A."/>
            <person name="Antonio M."/>
            <person name="Oren A."/>
            <person name="Chaudhuri R.R."/>
            <person name="La Ragione R."/>
            <person name="Hildebrand F."/>
            <person name="Pallen M.J."/>
        </authorList>
    </citation>
    <scope>NUCLEOTIDE SEQUENCE</scope>
    <source>
        <strain evidence="7">12435</strain>
    </source>
</reference>
<evidence type="ECO:0000313" key="7">
    <source>
        <dbReference type="EMBL" id="HIW02601.1"/>
    </source>
</evidence>
<dbReference type="Gene3D" id="3.20.20.300">
    <property type="entry name" value="Glycoside hydrolase, family 3, N-terminal domain"/>
    <property type="match status" value="1"/>
</dbReference>
<sequence>MKFIKAIFAHMHSRIWFIVTVVMVAVLIVANIMAGIYGGVISLALGGDRAIEVDDAEAQTYYEPETTSKDDATERGFALTQRVSEEGTIMLKNNGTLPFAGTGLKVSVFGKNSVNLVYGGSGSGGGDTTFAKKTIFDSLIEAGFEYNDRLKTFYENNSESGDPRDESPALSTGSDAQEPMSTGETPIDNYNAHGIPETYDEYSDAAIVVLSRLAGESYDLPKKRSEERDQKHYLALDKHERALIAHVTENFDNVIVVLNALNVIEAGELEDNEKIDSILWIGGPGSTGIMALGKILNGSVTPSGRTVDTWASDFTKDPTWNNFSEAVDGSGNYISNSGRYTQNSRLTDESFVRYEENIYIGYRYYETRAYEERQSSGNNSWYEENVVYPFGYGLSYTDFEWEVTDSSSVENVSVAADGSYTVEVEVTNTGAYKGKDVVQMYAKLHYNEGGLEKSHIVLCDFAKTPMLYPSADKAKVPGDAANGEDKPNSAVVTLTFEPYDIASYDHLGKNADGFKGWIVEAGDDYELYVNRNANPENADNIRIPFKVASDIKYETDPDTGAAVVNRYTDCADPDFDSDTAVADSLMSRTDFVQPDATTESERVMSADLDAALKDLEHNNPVASGYTQLPTQGIAPTAKFVDLVRYDDESETWVADYDEKNDDPVWKALLDSLTVTEMSNLVNAGGFKTNRIESINKPETLESDGPVGWCNFIATDDTWKGNVVYTSQVVVSSSWNVDLAREMGECVGEEALWGAAREDGRTYSGWYSPGVNLHRSQFCGRNFEYYSEDSYLTGKMGAALVRGCRSKGVYTYVKHFAINEQETNRTGLVTWLTEQSMRELYLKPFEMIVKEGGTTTMMSSFNRIGTRWAGGDYRLLTEILRNEWGFRGTVICDYNTGARCMNVKQMVYAGGDLNLATDSTSAWSPDRSSAADVTVLRQAVKNIFYTVANSNAINNLNYRYEMAIWRIVLIVLNVAIAAGLVVWGVFAVRGALKAAKRSSDTENDPE</sequence>